<proteinExistence type="inferred from homology"/>
<evidence type="ECO:0000256" key="2">
    <source>
        <dbReference type="ARBA" id="ARBA00023125"/>
    </source>
</evidence>
<dbReference type="Gene3D" id="1.10.10.10">
    <property type="entry name" value="Winged helix-like DNA-binding domain superfamily/Winged helix DNA-binding domain"/>
    <property type="match status" value="1"/>
</dbReference>
<dbReference type="InterPro" id="IPR027417">
    <property type="entry name" value="P-loop_NTPase"/>
</dbReference>
<protein>
    <submittedName>
        <fullName evidence="4">ATP-binding protein</fullName>
    </submittedName>
</protein>
<dbReference type="SMART" id="SM00862">
    <property type="entry name" value="Trans_reg_C"/>
    <property type="match status" value="1"/>
</dbReference>
<keyword evidence="5" id="KW-1185">Reference proteome</keyword>
<organism evidence="4 5">
    <name type="scientific">Hamadaea flava</name>
    <dbReference type="NCBI Taxonomy" id="1742688"/>
    <lineage>
        <taxon>Bacteria</taxon>
        <taxon>Bacillati</taxon>
        <taxon>Actinomycetota</taxon>
        <taxon>Actinomycetes</taxon>
        <taxon>Micromonosporales</taxon>
        <taxon>Micromonosporaceae</taxon>
        <taxon>Hamadaea</taxon>
    </lineage>
</organism>
<evidence type="ECO:0000313" key="4">
    <source>
        <dbReference type="EMBL" id="MFC4131899.1"/>
    </source>
</evidence>
<dbReference type="PANTHER" id="PTHR47691:SF3">
    <property type="entry name" value="HTH-TYPE TRANSCRIPTIONAL REGULATOR RV0890C-RELATED"/>
    <property type="match status" value="1"/>
</dbReference>
<gene>
    <name evidence="4" type="ORF">ACFOZ4_14920</name>
</gene>
<feature type="domain" description="OmpR/PhoB-type" evidence="3">
    <location>
        <begin position="14"/>
        <end position="84"/>
    </location>
</feature>
<dbReference type="InterPro" id="IPR005158">
    <property type="entry name" value="BTAD"/>
</dbReference>
<keyword evidence="2" id="KW-0238">DNA-binding</keyword>
<dbReference type="EMBL" id="JBHSAY010000008">
    <property type="protein sequence ID" value="MFC4131899.1"/>
    <property type="molecule type" value="Genomic_DNA"/>
</dbReference>
<dbReference type="InterPro" id="IPR001867">
    <property type="entry name" value="OmpR/PhoB-type_DNA-bd"/>
</dbReference>
<evidence type="ECO:0000259" key="3">
    <source>
        <dbReference type="SMART" id="SM00862"/>
    </source>
</evidence>
<dbReference type="PANTHER" id="PTHR47691">
    <property type="entry name" value="REGULATOR-RELATED"/>
    <property type="match status" value="1"/>
</dbReference>
<dbReference type="Pfam" id="PF03704">
    <property type="entry name" value="BTAD"/>
    <property type="match status" value="1"/>
</dbReference>
<dbReference type="Pfam" id="PF25872">
    <property type="entry name" value="HTH_77"/>
    <property type="match status" value="1"/>
</dbReference>
<comment type="similarity">
    <text evidence="1">Belongs to the AfsR/DnrI/RedD regulatory family.</text>
</comment>
<reference evidence="5" key="1">
    <citation type="journal article" date="2019" name="Int. J. Syst. Evol. Microbiol.">
        <title>The Global Catalogue of Microorganisms (GCM) 10K type strain sequencing project: providing services to taxonomists for standard genome sequencing and annotation.</title>
        <authorList>
            <consortium name="The Broad Institute Genomics Platform"/>
            <consortium name="The Broad Institute Genome Sequencing Center for Infectious Disease"/>
            <person name="Wu L."/>
            <person name="Ma J."/>
        </authorList>
    </citation>
    <scope>NUCLEOTIDE SEQUENCE [LARGE SCALE GENOMIC DNA]</scope>
    <source>
        <strain evidence="5">CGMCC 4.7289</strain>
    </source>
</reference>
<keyword evidence="4" id="KW-0547">Nucleotide-binding</keyword>
<name>A0ABV8LM66_9ACTN</name>
<dbReference type="SUPFAM" id="SSF48452">
    <property type="entry name" value="TPR-like"/>
    <property type="match status" value="2"/>
</dbReference>
<dbReference type="InterPro" id="IPR058852">
    <property type="entry name" value="HTH_77"/>
</dbReference>
<sequence>MSRLTVLDEVAWDGREIAGDRTATLLRALADAGPAGLSADELADEVWADGLPANPRKALQVVVSRARTATAAEVIERTRQGYRLNLAPADVDAWALRPEGLRLAADGKYADAVPLLERAAPDDDVEVMTALLRALAGTQGVPSALARFEQYRARLADAFGVDPPPQLRALHLELLAADRPIRSGIRYDVDRLIGREADIAALRTLVRGHRVVSIVGPGGLGKTRLAQLVARSAEQPVVHVVELAGLTSPAGVAVEVGDVLGIRDAAAGRTGPARPTDLLARLVDAVGTIPTLLVLDNCEHLVEAAADLVATLVSRTPNLTVLTTSRVPLGLPAERTYPLPVLPPAEAATLFRERATAARPDVTLDPAEVSAVVDRLDGLPLALELAAAKVRSMTVPEIARGLDDRFALLRGGSRAVPERHQTLHAVIDWSWNLLTEDQRFALRRLAVFRDGFSLDGATAVLGHDAREVVAELVDHSLVAVREQGRIRFRLLETVREFSRMRLVDAGDDEAAGQALRAWAVDMAQQAMRRLCTPDQVATMTRVRQEEGNLVDVLRSGLAAGDVSTVTTLYALLVGFWLIEGSHDKVVGTAAEAVALTLSEPTPPQLADATRISLGIAGTNQMIFQGKVEEQLLDRLRQLGPGTDPLTASMVTVLLAWCAEPDRQVERLQQISEDPDPAVARLALMWASHAYENLGDLVASQAAAHRALELCDDEQGPWMRGLLSATISGLAFQCGDLPTAARYAEAALPVLRALGAHEDHAQTLALLAMLAIHEGRFDDAEQIFDEVAGEDSANALPSPLELMWGRAELLLARGDIDAGLTAYTHALTAIRAHGLGQARAAFAPWHVFAHAAVVAAHVRHGRPFRDGRDELLHTARASLAHDGFVDVPVLGCALFALGVWELTFGDRATGATLLAYAQRFAYNRMLPSFDWRWATSLAQPAEIPPGDPAQLREPLRAVLAGVSQPILRL</sequence>
<evidence type="ECO:0000313" key="5">
    <source>
        <dbReference type="Proteomes" id="UP001595816"/>
    </source>
</evidence>
<dbReference type="Proteomes" id="UP001595816">
    <property type="component" value="Unassembled WGS sequence"/>
</dbReference>
<dbReference type="InterPro" id="IPR041664">
    <property type="entry name" value="AAA_16"/>
</dbReference>
<comment type="caution">
    <text evidence="4">The sequence shown here is derived from an EMBL/GenBank/DDBJ whole genome shotgun (WGS) entry which is preliminary data.</text>
</comment>
<dbReference type="InterPro" id="IPR036388">
    <property type="entry name" value="WH-like_DNA-bd_sf"/>
</dbReference>
<dbReference type="Gene3D" id="3.40.50.300">
    <property type="entry name" value="P-loop containing nucleotide triphosphate hydrolases"/>
    <property type="match status" value="1"/>
</dbReference>
<dbReference type="GO" id="GO:0005524">
    <property type="term" value="F:ATP binding"/>
    <property type="evidence" value="ECO:0007669"/>
    <property type="project" value="UniProtKB-KW"/>
</dbReference>
<dbReference type="SUPFAM" id="SSF52540">
    <property type="entry name" value="P-loop containing nucleoside triphosphate hydrolases"/>
    <property type="match status" value="1"/>
</dbReference>
<dbReference type="Gene3D" id="1.25.40.10">
    <property type="entry name" value="Tetratricopeptide repeat domain"/>
    <property type="match status" value="1"/>
</dbReference>
<dbReference type="Pfam" id="PF13191">
    <property type="entry name" value="AAA_16"/>
    <property type="match status" value="1"/>
</dbReference>
<dbReference type="RefSeq" id="WP_253763450.1">
    <property type="nucleotide sequence ID" value="NZ_JAMZDZ010000001.1"/>
</dbReference>
<keyword evidence="4" id="KW-0067">ATP-binding</keyword>
<accession>A0ABV8LM66</accession>
<dbReference type="InterPro" id="IPR011990">
    <property type="entry name" value="TPR-like_helical_dom_sf"/>
</dbReference>
<evidence type="ECO:0000256" key="1">
    <source>
        <dbReference type="ARBA" id="ARBA00005820"/>
    </source>
</evidence>